<dbReference type="Proteomes" id="UP000011613">
    <property type="component" value="Unassembled WGS sequence"/>
</dbReference>
<dbReference type="EMBL" id="AOIC01000090">
    <property type="protein sequence ID" value="ELY66262.1"/>
    <property type="molecule type" value="Genomic_DNA"/>
</dbReference>
<evidence type="ECO:0000256" key="1">
    <source>
        <dbReference type="SAM" id="MobiDB-lite"/>
    </source>
</evidence>
<organism evidence="2 4">
    <name type="scientific">Natronobacterium gregoryi (strain ATCC 43098 / DSM 3393 / CCM 3738 / CIP 104747 / IAM 13177 / JCM 8860 / NBRC 102187 / NCIMB 2189 / SP2)</name>
    <dbReference type="NCBI Taxonomy" id="797304"/>
    <lineage>
        <taxon>Archaea</taxon>
        <taxon>Methanobacteriati</taxon>
        <taxon>Methanobacteriota</taxon>
        <taxon>Stenosarchaea group</taxon>
        <taxon>Halobacteria</taxon>
        <taxon>Halobacteriales</taxon>
        <taxon>Natrialbaceae</taxon>
        <taxon>Natronobacterium</taxon>
    </lineage>
</organism>
<proteinExistence type="predicted"/>
<sequence length="96" mass="10923">MTLPDPAVPWSSKCGLHLLVRVRVDPPHDASDRRCKRGRRSLLPNDYRRNARWPNGRSIPGRSRLENEGDENSPDRTPISLRRPDAIYRNVGSIGV</sequence>
<evidence type="ECO:0000313" key="3">
    <source>
        <dbReference type="EMBL" id="PLK18754.1"/>
    </source>
</evidence>
<accession>L9XXM4</accession>
<gene>
    <name evidence="2" type="ORF">C490_13044</name>
    <name evidence="3" type="ORF">CYV19_17220</name>
</gene>
<dbReference type="EMBL" id="PKKI01000076">
    <property type="protein sequence ID" value="PLK18754.1"/>
    <property type="molecule type" value="Genomic_DNA"/>
</dbReference>
<feature type="region of interest" description="Disordered" evidence="1">
    <location>
        <begin position="27"/>
        <end position="84"/>
    </location>
</feature>
<evidence type="ECO:0000313" key="4">
    <source>
        <dbReference type="Proteomes" id="UP000011613"/>
    </source>
</evidence>
<comment type="caution">
    <text evidence="2">The sequence shown here is derived from an EMBL/GenBank/DDBJ whole genome shotgun (WGS) entry which is preliminary data.</text>
</comment>
<dbReference type="AlphaFoldDB" id="L9XXM4"/>
<evidence type="ECO:0000313" key="5">
    <source>
        <dbReference type="Proteomes" id="UP000234484"/>
    </source>
</evidence>
<protein>
    <submittedName>
        <fullName evidence="2">Uncharacterized protein</fullName>
    </submittedName>
</protein>
<dbReference type="Proteomes" id="UP000234484">
    <property type="component" value="Unassembled WGS sequence"/>
</dbReference>
<reference evidence="2 4" key="1">
    <citation type="journal article" date="2014" name="PLoS Genet.">
        <title>Phylogenetically driven sequencing of extremely halophilic archaea reveals strategies for static and dynamic osmo-response.</title>
        <authorList>
            <person name="Becker E.A."/>
            <person name="Seitzer P.M."/>
            <person name="Tritt A."/>
            <person name="Larsen D."/>
            <person name="Krusor M."/>
            <person name="Yao A.I."/>
            <person name="Wu D."/>
            <person name="Madern D."/>
            <person name="Eisen J.A."/>
            <person name="Darling A.E."/>
            <person name="Facciotti M.T."/>
        </authorList>
    </citation>
    <scope>NUCLEOTIDE SEQUENCE [LARGE SCALE GENOMIC DNA]</scope>
    <source>
        <strain evidence="2 4">SP2</strain>
    </source>
</reference>
<reference evidence="3 5" key="2">
    <citation type="submission" date="2017-12" db="EMBL/GenBank/DDBJ databases">
        <title>The characterization of oligonucleotides binding to NgAgo.</title>
        <authorList>
            <person name="Jiang L."/>
            <person name="He B."/>
            <person name="Kang J."/>
            <person name="Yu M."/>
            <person name="Li N."/>
            <person name="Fang Y."/>
            <person name="Tang Z."/>
            <person name="Wu P."/>
            <person name="Yao P."/>
            <person name="Huang J."/>
        </authorList>
    </citation>
    <scope>NUCLEOTIDE SEQUENCE [LARGE SCALE GENOMIC DNA]</scope>
    <source>
        <strain evidence="3 5">SP2</strain>
        <tissue evidence="3">Freeze-dried powder thallus</tissue>
    </source>
</reference>
<evidence type="ECO:0000313" key="2">
    <source>
        <dbReference type="EMBL" id="ELY66262.1"/>
    </source>
</evidence>
<name>L9XXM4_NATGS</name>